<dbReference type="InterPro" id="IPR034733">
    <property type="entry name" value="AcCoA_carboxyl_beta"/>
</dbReference>
<dbReference type="Gene3D" id="3.90.226.10">
    <property type="entry name" value="2-enoyl-CoA Hydratase, Chain A, domain 1"/>
    <property type="match status" value="2"/>
</dbReference>
<evidence type="ECO:0000256" key="9">
    <source>
        <dbReference type="PROSITE-ProRule" id="PRU00409"/>
    </source>
</evidence>
<dbReference type="Pfam" id="PF02786">
    <property type="entry name" value="CPSase_L_D2"/>
    <property type="match status" value="1"/>
</dbReference>
<dbReference type="PROSITE" id="PS50968">
    <property type="entry name" value="BIOTINYL_LIPOYL"/>
    <property type="match status" value="1"/>
</dbReference>
<dbReference type="EC" id="6.4.1.2" evidence="3"/>
<dbReference type="InterPro" id="IPR005482">
    <property type="entry name" value="Biotin_COase_C"/>
</dbReference>
<dbReference type="Pfam" id="PF00289">
    <property type="entry name" value="Biotin_carb_N"/>
    <property type="match status" value="1"/>
</dbReference>
<reference evidence="16 17" key="1">
    <citation type="submission" date="2016-10" db="EMBL/GenBank/DDBJ databases">
        <authorList>
            <person name="de Groot N.N."/>
        </authorList>
    </citation>
    <scope>NUCLEOTIDE SEQUENCE [LARGE SCALE GENOMIC DNA]</scope>
    <source>
        <strain evidence="16 17">CGMCC 1.11030</strain>
    </source>
</reference>
<sequence length="1087" mass="113903">MPIRSILIANRGEIAIRIARAAADLGLRAVTLASADDAEALHARAGDACRALEGTGPAAYLDKAAVIEAAKAAGCDAIHPGYGFLSENAGFAAMCADAGIVFIGPSAEILSRLGDKSAARALAAELGVPLLPGLPGGASEDAVRAFVEAHGPTMIKAVAGGGGRGMRAVEAPGEVTDAYARCASEALGAFGDGSLYAEKLVRRARHIEVQVIGDGSAVVHAWERDCTLQRQGQKLVEIAPAPDLAPGLREAILSAALQIAGAVGYRGLGTFEFLVDLDDPETFHFMEANPRLQVEHTVTEEVTGLDLVATQILLLGGETLASLSLTEPPALRPGYAVQLRVNAETMTPTGESRPQGGTLALYEPPTGPGVRVDGQGFAGMKINPRFDSLLAKLIVRSAVLGFPAAIARAARSLGEFRIAGVQTNAPFLAGLLARPEVARNAVHTSWVKEIAGAVIAQMADAPALPASAAPGPAKPAAEGPEGTAPLPAPLTGVLASLEIAEGDAVAEGQPVAILEAMKMEHVVTADAAGIVRRLAAAAGEALVEGDPILWIEPSDAAGAAVVEAEEIDLDAIRPDLAAVIERHARGLDENRPKAIERRRSRNQRTARENIAQLCDPGSFTEYGALALAAQRQRRSMDELIDMAPADGLVAGIGTVNADLYGPERTQMMAMAYDFTVFAGTQGWMNHKKKDRLLELAHRLKLPLVLYGEGGGGRPGETDGLMVHGLDTPSFRRFADLSGEVPMIAVVSGFCFAGNAALVGCCDVIVATKNACIGMGGPAMVEGGGLGVYAPNEIGPVSTLAPIGAVDLVVEDEEAATEMTRRLLSYVQGPAAHWEAADQRLLRWKIPENRRRAYDVREVIETLADAGSVTELKRDHAPGMVTALIRIEGRAMGLVANDTRHLGGAVDAEGARKSGEFLKLCDRWGLPVLSLCDTPGFMVGPEAEAAGQMRASAALFTIASKLSVPLFTVVLRKGYGLGAQSMAAGGFHAPVFTVAWPTGEFGGMGLEGAVRLGYRREMEAIEDPEKREAFYQEKLAHLYEVGKATTMAGFLEIDAVIDPAETRAWVTSGLRAAAIEARDFHWHPGRAG</sequence>
<feature type="domain" description="Lipoyl-binding" evidence="11">
    <location>
        <begin position="481"/>
        <end position="552"/>
    </location>
</feature>
<dbReference type="PROSITE" id="PS00867">
    <property type="entry name" value="CPSASE_2"/>
    <property type="match status" value="1"/>
</dbReference>
<dbReference type="InterPro" id="IPR051602">
    <property type="entry name" value="ACC_Biotin_Carboxylase"/>
</dbReference>
<dbReference type="GO" id="GO:0046872">
    <property type="term" value="F:metal ion binding"/>
    <property type="evidence" value="ECO:0007669"/>
    <property type="project" value="InterPro"/>
</dbReference>
<dbReference type="Pfam" id="PF01039">
    <property type="entry name" value="Carboxyl_trans"/>
    <property type="match status" value="1"/>
</dbReference>
<dbReference type="SMART" id="SM00878">
    <property type="entry name" value="Biotin_carb_C"/>
    <property type="match status" value="1"/>
</dbReference>
<evidence type="ECO:0000313" key="16">
    <source>
        <dbReference type="EMBL" id="SFH67429.1"/>
    </source>
</evidence>
<dbReference type="Pfam" id="PF02785">
    <property type="entry name" value="Biotin_carb_C"/>
    <property type="match status" value="1"/>
</dbReference>
<dbReference type="SUPFAM" id="SSF56059">
    <property type="entry name" value="Glutathione synthetase ATP-binding domain-like"/>
    <property type="match status" value="1"/>
</dbReference>
<dbReference type="InterPro" id="IPR001882">
    <property type="entry name" value="Biotin_BS"/>
</dbReference>
<evidence type="ECO:0000256" key="10">
    <source>
        <dbReference type="SAM" id="MobiDB-lite"/>
    </source>
</evidence>
<evidence type="ECO:0000313" key="17">
    <source>
        <dbReference type="Proteomes" id="UP000199377"/>
    </source>
</evidence>
<evidence type="ECO:0000256" key="4">
    <source>
        <dbReference type="ARBA" id="ARBA00022598"/>
    </source>
</evidence>
<organism evidence="16 17">
    <name type="scientific">Albimonas pacifica</name>
    <dbReference type="NCBI Taxonomy" id="1114924"/>
    <lineage>
        <taxon>Bacteria</taxon>
        <taxon>Pseudomonadati</taxon>
        <taxon>Pseudomonadota</taxon>
        <taxon>Alphaproteobacteria</taxon>
        <taxon>Rhodobacterales</taxon>
        <taxon>Paracoccaceae</taxon>
        <taxon>Albimonas</taxon>
    </lineage>
</organism>
<feature type="domain" description="CoA carboxyltransferase N-terminal" evidence="14">
    <location>
        <begin position="569"/>
        <end position="838"/>
    </location>
</feature>
<dbReference type="InterPro" id="IPR011764">
    <property type="entry name" value="Biotin_carboxylation_dom"/>
</dbReference>
<evidence type="ECO:0000256" key="7">
    <source>
        <dbReference type="ARBA" id="ARBA00023267"/>
    </source>
</evidence>
<dbReference type="AlphaFoldDB" id="A0A1I3BZP3"/>
<dbReference type="GO" id="GO:0003989">
    <property type="term" value="F:acetyl-CoA carboxylase activity"/>
    <property type="evidence" value="ECO:0007669"/>
    <property type="project" value="UniProtKB-EC"/>
</dbReference>
<evidence type="ECO:0000259" key="12">
    <source>
        <dbReference type="PROSITE" id="PS50975"/>
    </source>
</evidence>
<name>A0A1I3BZP3_9RHOB</name>
<dbReference type="Proteomes" id="UP000199377">
    <property type="component" value="Unassembled WGS sequence"/>
</dbReference>
<evidence type="ECO:0000259" key="15">
    <source>
        <dbReference type="PROSITE" id="PS50989"/>
    </source>
</evidence>
<dbReference type="PANTHER" id="PTHR48095:SF5">
    <property type="entry name" value="BLL7292 PROTEIN"/>
    <property type="match status" value="1"/>
</dbReference>
<dbReference type="SUPFAM" id="SSF52440">
    <property type="entry name" value="PreATP-grasp domain"/>
    <property type="match status" value="1"/>
</dbReference>
<evidence type="ECO:0000259" key="14">
    <source>
        <dbReference type="PROSITE" id="PS50980"/>
    </source>
</evidence>
<evidence type="ECO:0000256" key="3">
    <source>
        <dbReference type="ARBA" id="ARBA00013058"/>
    </source>
</evidence>
<dbReference type="InterPro" id="IPR029045">
    <property type="entry name" value="ClpP/crotonase-like_dom_sf"/>
</dbReference>
<proteinExistence type="predicted"/>
<dbReference type="InterPro" id="IPR011762">
    <property type="entry name" value="COA_CT_N"/>
</dbReference>
<dbReference type="InterPro" id="IPR000089">
    <property type="entry name" value="Biotin_lipoyl"/>
</dbReference>
<dbReference type="OrthoDB" id="9763189at2"/>
<keyword evidence="17" id="KW-1185">Reference proteome</keyword>
<dbReference type="InterPro" id="IPR005481">
    <property type="entry name" value="BC-like_N"/>
</dbReference>
<dbReference type="EMBL" id="FOQH01000001">
    <property type="protein sequence ID" value="SFH67429.1"/>
    <property type="molecule type" value="Genomic_DNA"/>
</dbReference>
<dbReference type="PROSITE" id="PS50989">
    <property type="entry name" value="COA_CT_CTER"/>
    <property type="match status" value="1"/>
</dbReference>
<feature type="domain" description="CoA carboxyltransferase C-terminal" evidence="15">
    <location>
        <begin position="832"/>
        <end position="1079"/>
    </location>
</feature>
<keyword evidence="8" id="KW-0511">Multifunctional enzyme</keyword>
<accession>A0A1I3BZP3</accession>
<evidence type="ECO:0000256" key="5">
    <source>
        <dbReference type="ARBA" id="ARBA00022741"/>
    </source>
</evidence>
<dbReference type="PROSITE" id="PS50979">
    <property type="entry name" value="BC"/>
    <property type="match status" value="1"/>
</dbReference>
<gene>
    <name evidence="16" type="ORF">SAMN05216258_101448</name>
</gene>
<dbReference type="RefSeq" id="WP_092857375.1">
    <property type="nucleotide sequence ID" value="NZ_FOQH01000001.1"/>
</dbReference>
<dbReference type="SUPFAM" id="SSF52096">
    <property type="entry name" value="ClpP/crotonase"/>
    <property type="match status" value="2"/>
</dbReference>
<evidence type="ECO:0000256" key="6">
    <source>
        <dbReference type="ARBA" id="ARBA00022840"/>
    </source>
</evidence>
<keyword evidence="7" id="KW-0092">Biotin</keyword>
<dbReference type="Pfam" id="PF00364">
    <property type="entry name" value="Biotin_lipoyl"/>
    <property type="match status" value="1"/>
</dbReference>
<dbReference type="GO" id="GO:2001295">
    <property type="term" value="P:malonyl-CoA biosynthetic process"/>
    <property type="evidence" value="ECO:0007669"/>
    <property type="project" value="UniProtKB-UniPathway"/>
</dbReference>
<dbReference type="InterPro" id="IPR011763">
    <property type="entry name" value="COA_CT_C"/>
</dbReference>
<evidence type="ECO:0000256" key="8">
    <source>
        <dbReference type="ARBA" id="ARBA00023268"/>
    </source>
</evidence>
<dbReference type="PROSITE" id="PS00188">
    <property type="entry name" value="BIOTIN"/>
    <property type="match status" value="1"/>
</dbReference>
<evidence type="ECO:0000259" key="11">
    <source>
        <dbReference type="PROSITE" id="PS50968"/>
    </source>
</evidence>
<comment type="cofactor">
    <cofactor evidence="1">
        <name>biotin</name>
        <dbReference type="ChEBI" id="CHEBI:57586"/>
    </cofactor>
</comment>
<evidence type="ECO:0000256" key="2">
    <source>
        <dbReference type="ARBA" id="ARBA00004956"/>
    </source>
</evidence>
<dbReference type="InterPro" id="IPR016185">
    <property type="entry name" value="PreATP-grasp_dom_sf"/>
</dbReference>
<dbReference type="GO" id="GO:0005524">
    <property type="term" value="F:ATP binding"/>
    <property type="evidence" value="ECO:0007669"/>
    <property type="project" value="UniProtKB-UniRule"/>
</dbReference>
<dbReference type="PANTHER" id="PTHR48095">
    <property type="entry name" value="PYRUVATE CARBOXYLASE SUBUNIT A"/>
    <property type="match status" value="1"/>
</dbReference>
<protein>
    <recommendedName>
        <fullName evidence="3">acetyl-CoA carboxylase</fullName>
        <ecNumber evidence="3">6.4.1.2</ecNumber>
    </recommendedName>
</protein>
<dbReference type="InterPro" id="IPR011054">
    <property type="entry name" value="Rudment_hybrid_motif"/>
</dbReference>
<comment type="pathway">
    <text evidence="2">Lipid metabolism; malonyl-CoA biosynthesis; malonyl-CoA from acetyl-CoA: step 1/1.</text>
</comment>
<dbReference type="InterPro" id="IPR005479">
    <property type="entry name" value="CPAse_ATP-bd"/>
</dbReference>
<dbReference type="InterPro" id="IPR011053">
    <property type="entry name" value="Single_hybrid_motif"/>
</dbReference>
<dbReference type="Gene3D" id="3.30.470.20">
    <property type="entry name" value="ATP-grasp fold, B domain"/>
    <property type="match status" value="1"/>
</dbReference>
<keyword evidence="6 9" id="KW-0067">ATP-binding</keyword>
<feature type="region of interest" description="Disordered" evidence="10">
    <location>
        <begin position="466"/>
        <end position="485"/>
    </location>
</feature>
<evidence type="ECO:0000259" key="13">
    <source>
        <dbReference type="PROSITE" id="PS50979"/>
    </source>
</evidence>
<dbReference type="PROSITE" id="PS50975">
    <property type="entry name" value="ATP_GRASP"/>
    <property type="match status" value="1"/>
</dbReference>
<feature type="domain" description="Biotin carboxylation" evidence="13">
    <location>
        <begin position="2"/>
        <end position="452"/>
    </location>
</feature>
<dbReference type="Gene3D" id="2.40.50.100">
    <property type="match status" value="1"/>
</dbReference>
<dbReference type="SUPFAM" id="SSF51246">
    <property type="entry name" value="Rudiment single hybrid motif"/>
    <property type="match status" value="1"/>
</dbReference>
<keyword evidence="5 9" id="KW-0547">Nucleotide-binding</keyword>
<feature type="domain" description="ATP-grasp" evidence="12">
    <location>
        <begin position="120"/>
        <end position="316"/>
    </location>
</feature>
<dbReference type="SUPFAM" id="SSF51230">
    <property type="entry name" value="Single hybrid motif"/>
    <property type="match status" value="1"/>
</dbReference>
<dbReference type="UniPathway" id="UPA00655">
    <property type="reaction ID" value="UER00711"/>
</dbReference>
<dbReference type="InterPro" id="IPR011761">
    <property type="entry name" value="ATP-grasp"/>
</dbReference>
<keyword evidence="4" id="KW-0436">Ligase</keyword>
<dbReference type="STRING" id="1114924.SAMN05216258_101448"/>
<dbReference type="PROSITE" id="PS50980">
    <property type="entry name" value="COA_CT_NTER"/>
    <property type="match status" value="1"/>
</dbReference>
<dbReference type="CDD" id="cd06850">
    <property type="entry name" value="biotinyl_domain"/>
    <property type="match status" value="1"/>
</dbReference>
<evidence type="ECO:0000256" key="1">
    <source>
        <dbReference type="ARBA" id="ARBA00001953"/>
    </source>
</evidence>